<protein>
    <submittedName>
        <fullName evidence="2">Uncharacterized protein</fullName>
    </submittedName>
</protein>
<dbReference type="AlphaFoldDB" id="A0A9W9Z408"/>
<accession>A0A9W9Z408</accession>
<proteinExistence type="predicted"/>
<evidence type="ECO:0000313" key="3">
    <source>
        <dbReference type="Proteomes" id="UP001163046"/>
    </source>
</evidence>
<dbReference type="EMBL" id="MU826827">
    <property type="protein sequence ID" value="KAJ7374647.1"/>
    <property type="molecule type" value="Genomic_DNA"/>
</dbReference>
<dbReference type="Proteomes" id="UP001163046">
    <property type="component" value="Unassembled WGS sequence"/>
</dbReference>
<reference evidence="2" key="1">
    <citation type="submission" date="2023-01" db="EMBL/GenBank/DDBJ databases">
        <title>Genome assembly of the deep-sea coral Lophelia pertusa.</title>
        <authorList>
            <person name="Herrera S."/>
            <person name="Cordes E."/>
        </authorList>
    </citation>
    <scope>NUCLEOTIDE SEQUENCE</scope>
    <source>
        <strain evidence="2">USNM1676648</strain>
        <tissue evidence="2">Polyp</tissue>
    </source>
</reference>
<gene>
    <name evidence="2" type="ORF">OS493_004986</name>
</gene>
<evidence type="ECO:0000256" key="1">
    <source>
        <dbReference type="SAM" id="MobiDB-lite"/>
    </source>
</evidence>
<feature type="region of interest" description="Disordered" evidence="1">
    <location>
        <begin position="1"/>
        <end position="26"/>
    </location>
</feature>
<comment type="caution">
    <text evidence="2">The sequence shown here is derived from an EMBL/GenBank/DDBJ whole genome shotgun (WGS) entry which is preliminary data.</text>
</comment>
<sequence>MCHSQSPHKRSFLRHRVQQKNTTPTLATSPQILKHNSQVQKIQFIQQQGGQPQMVKQVILTQAQHELLKRQQQINAAQRVFLTTTTGATPGSQVLSTRNVVMLHAPQELQQLKWL</sequence>
<feature type="compositionally biased region" description="Basic residues" evidence="1">
    <location>
        <begin position="1"/>
        <end position="18"/>
    </location>
</feature>
<evidence type="ECO:0000313" key="2">
    <source>
        <dbReference type="EMBL" id="KAJ7374647.1"/>
    </source>
</evidence>
<name>A0A9W9Z408_9CNID</name>
<organism evidence="2 3">
    <name type="scientific">Desmophyllum pertusum</name>
    <dbReference type="NCBI Taxonomy" id="174260"/>
    <lineage>
        <taxon>Eukaryota</taxon>
        <taxon>Metazoa</taxon>
        <taxon>Cnidaria</taxon>
        <taxon>Anthozoa</taxon>
        <taxon>Hexacorallia</taxon>
        <taxon>Scleractinia</taxon>
        <taxon>Caryophylliina</taxon>
        <taxon>Caryophylliidae</taxon>
        <taxon>Desmophyllum</taxon>
    </lineage>
</organism>
<keyword evidence="3" id="KW-1185">Reference proteome</keyword>